<dbReference type="EMBL" id="QNQU01000010">
    <property type="protein sequence ID" value="RBQ06815.1"/>
    <property type="molecule type" value="Genomic_DNA"/>
</dbReference>
<comment type="caution">
    <text evidence="3">The sequence shown here is derived from an EMBL/GenBank/DDBJ whole genome shotgun (WGS) entry which is preliminary data.</text>
</comment>
<dbReference type="GO" id="GO:0016020">
    <property type="term" value="C:membrane"/>
    <property type="evidence" value="ECO:0007669"/>
    <property type="project" value="InterPro"/>
</dbReference>
<gene>
    <name evidence="3" type="ORF">DRW42_13690</name>
</gene>
<dbReference type="RefSeq" id="WP_113949378.1">
    <property type="nucleotide sequence ID" value="NZ_QNQU01000010.1"/>
</dbReference>
<feature type="transmembrane region" description="Helical" evidence="1">
    <location>
        <begin position="12"/>
        <end position="31"/>
    </location>
</feature>
<dbReference type="Proteomes" id="UP000252081">
    <property type="component" value="Unassembled WGS sequence"/>
</dbReference>
<accession>A0A366KYV0</accession>
<feature type="transmembrane region" description="Helical" evidence="1">
    <location>
        <begin position="70"/>
        <end position="91"/>
    </location>
</feature>
<keyword evidence="1" id="KW-0812">Transmembrane</keyword>
<keyword evidence="4" id="KW-1185">Reference proteome</keyword>
<protein>
    <recommendedName>
        <fullName evidence="2">Signal transduction histidine kinase internal region domain-containing protein</fullName>
    </recommendedName>
</protein>
<feature type="transmembrane region" description="Helical" evidence="1">
    <location>
        <begin position="111"/>
        <end position="132"/>
    </location>
</feature>
<feature type="domain" description="Signal transduction histidine kinase internal region" evidence="2">
    <location>
        <begin position="159"/>
        <end position="236"/>
    </location>
</feature>
<reference evidence="3 4" key="1">
    <citation type="submission" date="2018-07" db="EMBL/GenBank/DDBJ databases">
        <title>A draft genome of a endophytic bacteria, a new species of Pedobacter.</title>
        <authorList>
            <person name="Zhang Z.D."/>
            <person name="Chen Z.J."/>
        </authorList>
    </citation>
    <scope>NUCLEOTIDE SEQUENCE [LARGE SCALE GENOMIC DNA]</scope>
    <source>
        <strain evidence="3 4">RS10</strain>
    </source>
</reference>
<evidence type="ECO:0000256" key="1">
    <source>
        <dbReference type="SAM" id="Phobius"/>
    </source>
</evidence>
<evidence type="ECO:0000313" key="3">
    <source>
        <dbReference type="EMBL" id="RBQ06815.1"/>
    </source>
</evidence>
<evidence type="ECO:0000259" key="2">
    <source>
        <dbReference type="Pfam" id="PF06580"/>
    </source>
</evidence>
<organism evidence="3 4">
    <name type="scientific">Pedobacter miscanthi</name>
    <dbReference type="NCBI Taxonomy" id="2259170"/>
    <lineage>
        <taxon>Bacteria</taxon>
        <taxon>Pseudomonadati</taxon>
        <taxon>Bacteroidota</taxon>
        <taxon>Sphingobacteriia</taxon>
        <taxon>Sphingobacteriales</taxon>
        <taxon>Sphingobacteriaceae</taxon>
        <taxon>Pedobacter</taxon>
    </lineage>
</organism>
<dbReference type="AlphaFoldDB" id="A0A366KYV0"/>
<dbReference type="InterPro" id="IPR010559">
    <property type="entry name" value="Sig_transdc_His_kin_internal"/>
</dbReference>
<proteinExistence type="predicted"/>
<name>A0A366KYV0_9SPHI</name>
<dbReference type="Pfam" id="PF06580">
    <property type="entry name" value="His_kinase"/>
    <property type="match status" value="1"/>
</dbReference>
<dbReference type="PANTHER" id="PTHR34220:SF7">
    <property type="entry name" value="SENSOR HISTIDINE KINASE YPDA"/>
    <property type="match status" value="1"/>
</dbReference>
<keyword evidence="1" id="KW-1133">Transmembrane helix</keyword>
<dbReference type="InterPro" id="IPR050640">
    <property type="entry name" value="Bact_2-comp_sensor_kinase"/>
</dbReference>
<keyword evidence="1" id="KW-0472">Membrane</keyword>
<sequence>MVNFSKKEIRIHLICWLVYIFVEVVLAGFIAEKFHSFFFYALFYVINIGIFYFHSLWVMPLLYKKSKNRLLYFLLGLLFAYALYLAGVTIVNLLLEYFRLKPSPLDFSLKYISITLFRATFFTMYGTGYFYLNRYLERKDGEMKRVLEIEGLKYQLVVAEKDFLRAQINPHLLFNTLAFIRNASKNNLPNASLAIGGLTGLMEYALEDSKSDFVLLTREIEQMENLIKLNRLRFEHLLHLNYSRDVRNEGAVILPIILLTLVENIFKHGILNNPDHPANIEIFSDETQISFSTSNLAQTNGKTTGRKNGMNNISARLKHAYTGRHHFVYGMIGSKFETQLKIYFV</sequence>
<dbReference type="PANTHER" id="PTHR34220">
    <property type="entry name" value="SENSOR HISTIDINE KINASE YPDA"/>
    <property type="match status" value="1"/>
</dbReference>
<evidence type="ECO:0000313" key="4">
    <source>
        <dbReference type="Proteomes" id="UP000252081"/>
    </source>
</evidence>
<dbReference type="GO" id="GO:0000155">
    <property type="term" value="F:phosphorelay sensor kinase activity"/>
    <property type="evidence" value="ECO:0007669"/>
    <property type="project" value="InterPro"/>
</dbReference>
<feature type="transmembrane region" description="Helical" evidence="1">
    <location>
        <begin position="37"/>
        <end position="58"/>
    </location>
</feature>
<dbReference type="OrthoDB" id="9792992at2"/>